<evidence type="ECO:0000259" key="8">
    <source>
        <dbReference type="Pfam" id="PF13962"/>
    </source>
</evidence>
<evidence type="ECO:0000256" key="7">
    <source>
        <dbReference type="SAM" id="Phobius"/>
    </source>
</evidence>
<evidence type="ECO:0000256" key="5">
    <source>
        <dbReference type="ARBA" id="ARBA00023043"/>
    </source>
</evidence>
<feature type="transmembrane region" description="Helical" evidence="7">
    <location>
        <begin position="121"/>
        <end position="140"/>
    </location>
</feature>
<proteinExistence type="predicted"/>
<feature type="transmembrane region" description="Helical" evidence="7">
    <location>
        <begin position="146"/>
        <end position="163"/>
    </location>
</feature>
<evidence type="ECO:0000256" key="1">
    <source>
        <dbReference type="ARBA" id="ARBA00004141"/>
    </source>
</evidence>
<dbReference type="AlphaFoldDB" id="A0A9Q0H8I8"/>
<accession>A0A9Q0H8I8</accession>
<feature type="transmembrane region" description="Helical" evidence="7">
    <location>
        <begin position="27"/>
        <end position="44"/>
    </location>
</feature>
<dbReference type="PANTHER" id="PTHR24186:SF56">
    <property type="entry name" value="PGG DOMAIN-CONTAINING PROTEIN"/>
    <property type="match status" value="1"/>
</dbReference>
<evidence type="ECO:0000256" key="3">
    <source>
        <dbReference type="ARBA" id="ARBA00022737"/>
    </source>
</evidence>
<keyword evidence="3" id="KW-0677">Repeat</keyword>
<gene>
    <name evidence="9" type="ORF">NE237_026235</name>
</gene>
<dbReference type="PANTHER" id="PTHR24186">
    <property type="entry name" value="PROTEIN PHOSPHATASE 1 REGULATORY SUBUNIT"/>
    <property type="match status" value="1"/>
</dbReference>
<keyword evidence="10" id="KW-1185">Reference proteome</keyword>
<protein>
    <recommendedName>
        <fullName evidence="8">PGG domain-containing protein</fullName>
    </recommendedName>
</protein>
<evidence type="ECO:0000313" key="10">
    <source>
        <dbReference type="Proteomes" id="UP001141806"/>
    </source>
</evidence>
<feature type="transmembrane region" description="Helical" evidence="7">
    <location>
        <begin position="90"/>
        <end position="109"/>
    </location>
</feature>
<sequence length="177" mass="19444">MTRRIASNLEFLFPVVNKNISSDVRNALLVVVVLIVTATYQLGISPPGGLWQDNYDPSKSSNDSSSLIKYEELAHKAGTPVMATQNPDNFLTIMLLNYAALCMSVVLTFSLTEGYPLRASVLVALCLILATYGITTSLYSSSLFTVLFPGIFLTFGAMGIMYLRSRALELLQWEQST</sequence>
<dbReference type="GO" id="GO:0005886">
    <property type="term" value="C:plasma membrane"/>
    <property type="evidence" value="ECO:0007669"/>
    <property type="project" value="TreeGrafter"/>
</dbReference>
<keyword evidence="4 7" id="KW-1133">Transmembrane helix</keyword>
<dbReference type="InterPro" id="IPR026961">
    <property type="entry name" value="PGG_dom"/>
</dbReference>
<dbReference type="EMBL" id="JAMYWD010000010">
    <property type="protein sequence ID" value="KAJ4959124.1"/>
    <property type="molecule type" value="Genomic_DNA"/>
</dbReference>
<dbReference type="Proteomes" id="UP001141806">
    <property type="component" value="Unassembled WGS sequence"/>
</dbReference>
<comment type="subcellular location">
    <subcellularLocation>
        <location evidence="1">Membrane</location>
        <topology evidence="1">Multi-pass membrane protein</topology>
    </subcellularLocation>
</comment>
<comment type="caution">
    <text evidence="9">The sequence shown here is derived from an EMBL/GenBank/DDBJ whole genome shotgun (WGS) entry which is preliminary data.</text>
</comment>
<evidence type="ECO:0000313" key="9">
    <source>
        <dbReference type="EMBL" id="KAJ4959124.1"/>
    </source>
</evidence>
<keyword evidence="2 7" id="KW-0812">Transmembrane</keyword>
<organism evidence="9 10">
    <name type="scientific">Protea cynaroides</name>
    <dbReference type="NCBI Taxonomy" id="273540"/>
    <lineage>
        <taxon>Eukaryota</taxon>
        <taxon>Viridiplantae</taxon>
        <taxon>Streptophyta</taxon>
        <taxon>Embryophyta</taxon>
        <taxon>Tracheophyta</taxon>
        <taxon>Spermatophyta</taxon>
        <taxon>Magnoliopsida</taxon>
        <taxon>Proteales</taxon>
        <taxon>Proteaceae</taxon>
        <taxon>Protea</taxon>
    </lineage>
</organism>
<feature type="domain" description="PGG" evidence="8">
    <location>
        <begin position="23"/>
        <end position="137"/>
    </location>
</feature>
<reference evidence="9" key="1">
    <citation type="journal article" date="2023" name="Plant J.">
        <title>The genome of the king protea, Protea cynaroides.</title>
        <authorList>
            <person name="Chang J."/>
            <person name="Duong T.A."/>
            <person name="Schoeman C."/>
            <person name="Ma X."/>
            <person name="Roodt D."/>
            <person name="Barker N."/>
            <person name="Li Z."/>
            <person name="Van de Peer Y."/>
            <person name="Mizrachi E."/>
        </authorList>
    </citation>
    <scope>NUCLEOTIDE SEQUENCE</scope>
    <source>
        <tissue evidence="9">Young leaves</tissue>
    </source>
</reference>
<evidence type="ECO:0000256" key="2">
    <source>
        <dbReference type="ARBA" id="ARBA00022692"/>
    </source>
</evidence>
<name>A0A9Q0H8I8_9MAGN</name>
<evidence type="ECO:0000256" key="4">
    <source>
        <dbReference type="ARBA" id="ARBA00022989"/>
    </source>
</evidence>
<keyword evidence="5" id="KW-0040">ANK repeat</keyword>
<keyword evidence="6 7" id="KW-0472">Membrane</keyword>
<dbReference type="Pfam" id="PF13962">
    <property type="entry name" value="PGG"/>
    <property type="match status" value="1"/>
</dbReference>
<dbReference type="OrthoDB" id="674805at2759"/>
<evidence type="ECO:0000256" key="6">
    <source>
        <dbReference type="ARBA" id="ARBA00023136"/>
    </source>
</evidence>